<dbReference type="PANTHER" id="PTHR43777:SF1">
    <property type="entry name" value="MOLYBDENUM COFACTOR CYTIDYLYLTRANSFERASE"/>
    <property type="match status" value="1"/>
</dbReference>
<dbReference type="RefSeq" id="WP_078692958.1">
    <property type="nucleotide sequence ID" value="NZ_FUWX01000005.1"/>
</dbReference>
<dbReference type="EMBL" id="FUWX01000005">
    <property type="protein sequence ID" value="SJZ41407.1"/>
    <property type="molecule type" value="Genomic_DNA"/>
</dbReference>
<evidence type="ECO:0000259" key="1">
    <source>
        <dbReference type="Pfam" id="PF12804"/>
    </source>
</evidence>
<feature type="domain" description="MobA-like NTP transferase" evidence="1">
    <location>
        <begin position="236"/>
        <end position="389"/>
    </location>
</feature>
<organism evidence="2 3">
    <name type="scientific">Cetobacterium ceti</name>
    <dbReference type="NCBI Taxonomy" id="180163"/>
    <lineage>
        <taxon>Bacteria</taxon>
        <taxon>Fusobacteriati</taxon>
        <taxon>Fusobacteriota</taxon>
        <taxon>Fusobacteriia</taxon>
        <taxon>Fusobacteriales</taxon>
        <taxon>Fusobacteriaceae</taxon>
        <taxon>Cetobacterium</taxon>
    </lineage>
</organism>
<keyword evidence="3" id="KW-1185">Reference proteome</keyword>
<dbReference type="PANTHER" id="PTHR43777">
    <property type="entry name" value="MOLYBDENUM COFACTOR CYTIDYLYLTRANSFERASE"/>
    <property type="match status" value="1"/>
</dbReference>
<accession>A0A1T4KGC4</accession>
<dbReference type="OrthoDB" id="9797742at2"/>
<evidence type="ECO:0000313" key="3">
    <source>
        <dbReference type="Proteomes" id="UP000191153"/>
    </source>
</evidence>
<name>A0A1T4KGC4_9FUSO</name>
<evidence type="ECO:0000313" key="2">
    <source>
        <dbReference type="EMBL" id="SJZ41407.1"/>
    </source>
</evidence>
<dbReference type="Pfam" id="PF12804">
    <property type="entry name" value="NTP_transf_3"/>
    <property type="match status" value="1"/>
</dbReference>
<dbReference type="AlphaFoldDB" id="A0A1T4KGC4"/>
<protein>
    <submittedName>
        <fullName evidence="2">Probable selenium-dependent hydroxylase accessory protein YqeC</fullName>
    </submittedName>
</protein>
<gene>
    <name evidence="2" type="ORF">SAMN02745174_00413</name>
</gene>
<dbReference type="Pfam" id="PF19842">
    <property type="entry name" value="YqeC"/>
    <property type="match status" value="1"/>
</dbReference>
<dbReference type="InterPro" id="IPR017587">
    <property type="entry name" value="YqeC"/>
</dbReference>
<dbReference type="Gene3D" id="3.40.1190.10">
    <property type="entry name" value="Mur-like, catalytic domain"/>
    <property type="match status" value="1"/>
</dbReference>
<dbReference type="GO" id="GO:0005524">
    <property type="term" value="F:ATP binding"/>
    <property type="evidence" value="ECO:0007669"/>
    <property type="project" value="InterPro"/>
</dbReference>
<dbReference type="Gene3D" id="3.90.550.10">
    <property type="entry name" value="Spore Coat Polysaccharide Biosynthesis Protein SpsA, Chain A"/>
    <property type="match status" value="1"/>
</dbReference>
<dbReference type="SUPFAM" id="SSF53448">
    <property type="entry name" value="Nucleotide-diphospho-sugar transferases"/>
    <property type="match status" value="1"/>
</dbReference>
<dbReference type="InterPro" id="IPR036565">
    <property type="entry name" value="Mur-like_cat_sf"/>
</dbReference>
<dbReference type="STRING" id="180163.SAMN02745174_00413"/>
<dbReference type="NCBIfam" id="TIGR03172">
    <property type="entry name" value="selenium cofactor biosynthesis protein YqeC"/>
    <property type="match status" value="1"/>
</dbReference>
<dbReference type="CDD" id="cd04182">
    <property type="entry name" value="GT_2_like_f"/>
    <property type="match status" value="1"/>
</dbReference>
<dbReference type="InterPro" id="IPR029044">
    <property type="entry name" value="Nucleotide-diphossugar_trans"/>
</dbReference>
<reference evidence="2 3" key="1">
    <citation type="submission" date="2017-02" db="EMBL/GenBank/DDBJ databases">
        <authorList>
            <person name="Peterson S.W."/>
        </authorList>
    </citation>
    <scope>NUCLEOTIDE SEQUENCE [LARGE SCALE GENOMIC DNA]</scope>
    <source>
        <strain evidence="2 3">ATCC 700028</strain>
    </source>
</reference>
<sequence>MINYLDLKKGDILAITGSSGKTTLLFYLAQKLKKFGKVLVTTTTKIYIPDKKNYDLMFIGDMNFNKIENNSITVYGHSLENNKIIGWNPSFLKTISKHFDYILIEADGSMGKPLKGWKENEPQIPLFVNKTIGLLNPKSLYENIDENIIHRLPLFNEQFNKNNEKIISEDIFSNYINSNLLFKNSTGERFFFFNQVEDFKTFKKFFTIANKIDINGKILWGSLFNEEFYTYKKITGAILAGGFSKRMGEDKLNILLPNQKSILENTILALRDIPLDNKFLITRDNKFKELSKKYYLRFFDNKLAHLGQSEGVKLAINNCDSDGIIFIPGDMPLLETDTILKLIYEFEKSGKIVASSINNEICAPIIFPMKYKEEFNNLTGDTGGRKLLSLYPYLTINFENQLEFLDVDTQEELQKIRNLHNIWRNRK</sequence>
<dbReference type="Proteomes" id="UP000191153">
    <property type="component" value="Unassembled WGS sequence"/>
</dbReference>
<proteinExistence type="predicted"/>
<dbReference type="InterPro" id="IPR025877">
    <property type="entry name" value="MobA-like_NTP_Trfase"/>
</dbReference>
<dbReference type="GO" id="GO:0016779">
    <property type="term" value="F:nucleotidyltransferase activity"/>
    <property type="evidence" value="ECO:0007669"/>
    <property type="project" value="UniProtKB-ARBA"/>
</dbReference>